<protein>
    <submittedName>
        <fullName evidence="3">Glutamate carboxypeptidase 2</fullName>
    </submittedName>
</protein>
<keyword evidence="3" id="KW-0378">Hydrolase</keyword>
<dbReference type="EMBL" id="VSRR010002450">
    <property type="protein sequence ID" value="MPC31504.1"/>
    <property type="molecule type" value="Genomic_DNA"/>
</dbReference>
<accession>A0A5B7EG45</accession>
<evidence type="ECO:0000313" key="3">
    <source>
        <dbReference type="EMBL" id="MPC31504.1"/>
    </source>
</evidence>
<dbReference type="SUPFAM" id="SSF52025">
    <property type="entry name" value="PA domain"/>
    <property type="match status" value="1"/>
</dbReference>
<dbReference type="GO" id="GO:0004180">
    <property type="term" value="F:carboxypeptidase activity"/>
    <property type="evidence" value="ECO:0007669"/>
    <property type="project" value="UniProtKB-KW"/>
</dbReference>
<gene>
    <name evidence="3" type="primary">gcp-2.1_1</name>
    <name evidence="3" type="ORF">E2C01_024799</name>
</gene>
<feature type="compositionally biased region" description="Basic residues" evidence="1">
    <location>
        <begin position="30"/>
        <end position="40"/>
    </location>
</feature>
<keyword evidence="4" id="KW-1185">Reference proteome</keyword>
<dbReference type="SUPFAM" id="SSF53187">
    <property type="entry name" value="Zn-dependent exopeptidases"/>
    <property type="match status" value="1"/>
</dbReference>
<name>A0A5B7EG45_PORTR</name>
<dbReference type="PANTHER" id="PTHR10404">
    <property type="entry name" value="N-ACETYLATED-ALPHA-LINKED ACIDIC DIPEPTIDASE"/>
    <property type="match status" value="1"/>
</dbReference>
<evidence type="ECO:0000256" key="1">
    <source>
        <dbReference type="SAM" id="MobiDB-lite"/>
    </source>
</evidence>
<dbReference type="Pfam" id="PF02225">
    <property type="entry name" value="PA"/>
    <property type="match status" value="1"/>
</dbReference>
<keyword evidence="3" id="KW-0121">Carboxypeptidase</keyword>
<feature type="compositionally biased region" description="Basic and acidic residues" evidence="1">
    <location>
        <begin position="1"/>
        <end position="20"/>
    </location>
</feature>
<keyword evidence="3" id="KW-0645">Protease</keyword>
<feature type="compositionally biased region" description="Basic and acidic residues" evidence="1">
    <location>
        <begin position="41"/>
        <end position="50"/>
    </location>
</feature>
<dbReference type="AlphaFoldDB" id="A0A5B7EG45"/>
<dbReference type="FunFam" id="3.50.30.30:FF:000045">
    <property type="entry name" value="Predicted protein"/>
    <property type="match status" value="1"/>
</dbReference>
<proteinExistence type="predicted"/>
<dbReference type="PANTHER" id="PTHR10404:SF77">
    <property type="entry name" value="GLUTAMATE CARBOXYPEPTIDASE 2 HOMOLOG"/>
    <property type="match status" value="1"/>
</dbReference>
<feature type="compositionally biased region" description="Acidic residues" evidence="1">
    <location>
        <begin position="52"/>
        <end position="66"/>
    </location>
</feature>
<evidence type="ECO:0000313" key="4">
    <source>
        <dbReference type="Proteomes" id="UP000324222"/>
    </source>
</evidence>
<dbReference type="Proteomes" id="UP000324222">
    <property type="component" value="Unassembled WGS sequence"/>
</dbReference>
<comment type="caution">
    <text evidence="3">The sequence shown here is derived from an EMBL/GenBank/DDBJ whole genome shotgun (WGS) entry which is preliminary data.</text>
</comment>
<feature type="domain" description="PA" evidence="2">
    <location>
        <begin position="318"/>
        <end position="384"/>
    </location>
</feature>
<feature type="region of interest" description="Disordered" evidence="1">
    <location>
        <begin position="1"/>
        <end position="133"/>
    </location>
</feature>
<dbReference type="InterPro" id="IPR039373">
    <property type="entry name" value="Peptidase_M28B"/>
</dbReference>
<dbReference type="Gene3D" id="3.50.30.30">
    <property type="match status" value="1"/>
</dbReference>
<dbReference type="OrthoDB" id="2021186at2759"/>
<dbReference type="Gene3D" id="3.40.630.10">
    <property type="entry name" value="Zn peptidases"/>
    <property type="match status" value="2"/>
</dbReference>
<sequence>MGKKRDREYKESGDRGDPHASDAAMETVKKPKKHKHKKSSKKEEVERIINVEDVEDMDISVDDVEDSPSQTLKLKIKISDSSPDKMNTPKGVKVKPDKNKSSSNSKKSSKKKDGKGEDDTDSEEERWLDAIESGKLEEVDDELKRMKNPRLMTARQRAMMEKEKKSDGTDDTFPVIPAEPLLSLPSVTLSDPEPPSGHAYYRQHIIDNINTNNINASLRFFTLEPHPAGSPVDEHLAQYIHTTWGMHGLKTHLIKYELFLATANADMPNKVILNGTDGEVFESSPVQPAVDVPSAGQQEIYSFNSFCGVGVAQQSSSVVYANYGRDKDFHFLSENNVTVNNSIVFIRYGKLFRGDKVRFAESRGAAAVVLYTDPADAAPLGPLDTYPSTVFAPPGATQLGSLKLQGDLLTPGYPAVESAFRLPESEADLFSIPVQPMGYGDAWHFLSLLEGKEAPPTWQGDLNLTYHLGPQLAGGAQVTVVVNDQHHRKTVYNVLGIIEGQEEPGNYSFGAMAVPMLHDVIFEMAKLVPNPDPDEVAEGRDSLYDTWLHRYPSQSSGDSAPLPTVAPLGTGSDFRAFLFNLGIPSMDLVFTSAPPILPYNVATYTNFISASWGELCLSHGPQLAHFNVSTEALEAALEELVSAGKAFQERRSYFTNAE</sequence>
<reference evidence="3 4" key="1">
    <citation type="submission" date="2019-05" db="EMBL/GenBank/DDBJ databases">
        <title>Another draft genome of Portunus trituberculatus and its Hox gene families provides insights of decapod evolution.</title>
        <authorList>
            <person name="Jeong J.-H."/>
            <person name="Song I."/>
            <person name="Kim S."/>
            <person name="Choi T."/>
            <person name="Kim D."/>
            <person name="Ryu S."/>
            <person name="Kim W."/>
        </authorList>
    </citation>
    <scope>NUCLEOTIDE SEQUENCE [LARGE SCALE GENOMIC DNA]</scope>
    <source>
        <tissue evidence="3">Muscle</tissue>
    </source>
</reference>
<evidence type="ECO:0000259" key="2">
    <source>
        <dbReference type="Pfam" id="PF02225"/>
    </source>
</evidence>
<dbReference type="InterPro" id="IPR046450">
    <property type="entry name" value="PA_dom_sf"/>
</dbReference>
<organism evidence="3 4">
    <name type="scientific">Portunus trituberculatus</name>
    <name type="common">Swimming crab</name>
    <name type="synonym">Neptunus trituberculatus</name>
    <dbReference type="NCBI Taxonomy" id="210409"/>
    <lineage>
        <taxon>Eukaryota</taxon>
        <taxon>Metazoa</taxon>
        <taxon>Ecdysozoa</taxon>
        <taxon>Arthropoda</taxon>
        <taxon>Crustacea</taxon>
        <taxon>Multicrustacea</taxon>
        <taxon>Malacostraca</taxon>
        <taxon>Eumalacostraca</taxon>
        <taxon>Eucarida</taxon>
        <taxon>Decapoda</taxon>
        <taxon>Pleocyemata</taxon>
        <taxon>Brachyura</taxon>
        <taxon>Eubrachyura</taxon>
        <taxon>Portunoidea</taxon>
        <taxon>Portunidae</taxon>
        <taxon>Portuninae</taxon>
        <taxon>Portunus</taxon>
    </lineage>
</organism>
<dbReference type="InterPro" id="IPR003137">
    <property type="entry name" value="PA_domain"/>
</dbReference>